<reference evidence="4" key="1">
    <citation type="submission" date="2022-11" db="UniProtKB">
        <authorList>
            <consortium name="WormBaseParasite"/>
        </authorList>
    </citation>
    <scope>IDENTIFICATION</scope>
</reference>
<dbReference type="Pfam" id="PF00085">
    <property type="entry name" value="Thioredoxin"/>
    <property type="match status" value="1"/>
</dbReference>
<evidence type="ECO:0000256" key="1">
    <source>
        <dbReference type="ARBA" id="ARBA00023157"/>
    </source>
</evidence>
<dbReference type="PROSITE" id="PS51352">
    <property type="entry name" value="THIOREDOXIN_2"/>
    <property type="match status" value="1"/>
</dbReference>
<proteinExistence type="predicted"/>
<accession>A0A914X5N9</accession>
<evidence type="ECO:0000313" key="4">
    <source>
        <dbReference type="WBParaSite" id="PSAMB.scaffold645size44629.g7613.t1"/>
    </source>
</evidence>
<sequence length="108" mass="12401">MVFKVFREKADYEGFLENSGSKLMVLCLHAPWCKTCQRVEPEMIKLSNEFPGVGFLRVDIDSADADDIVETYMVNVTPTCVLIKDKRQLIRFEGDKLADIREAIEKNK</sequence>
<dbReference type="Proteomes" id="UP000887566">
    <property type="component" value="Unplaced"/>
</dbReference>
<dbReference type="AlphaFoldDB" id="A0A914X5N9"/>
<feature type="domain" description="Thioredoxin" evidence="2">
    <location>
        <begin position="1"/>
        <end position="108"/>
    </location>
</feature>
<evidence type="ECO:0000313" key="3">
    <source>
        <dbReference type="Proteomes" id="UP000887566"/>
    </source>
</evidence>
<keyword evidence="1" id="KW-1015">Disulfide bond</keyword>
<dbReference type="CDD" id="cd02947">
    <property type="entry name" value="TRX_family"/>
    <property type="match status" value="1"/>
</dbReference>
<dbReference type="InterPro" id="IPR013766">
    <property type="entry name" value="Thioredoxin_domain"/>
</dbReference>
<evidence type="ECO:0000259" key="2">
    <source>
        <dbReference type="PROSITE" id="PS51352"/>
    </source>
</evidence>
<dbReference type="PANTHER" id="PTHR46115">
    <property type="entry name" value="THIOREDOXIN-LIKE PROTEIN 1"/>
    <property type="match status" value="1"/>
</dbReference>
<dbReference type="Gene3D" id="3.40.30.10">
    <property type="entry name" value="Glutaredoxin"/>
    <property type="match status" value="1"/>
</dbReference>
<organism evidence="3 4">
    <name type="scientific">Plectus sambesii</name>
    <dbReference type="NCBI Taxonomy" id="2011161"/>
    <lineage>
        <taxon>Eukaryota</taxon>
        <taxon>Metazoa</taxon>
        <taxon>Ecdysozoa</taxon>
        <taxon>Nematoda</taxon>
        <taxon>Chromadorea</taxon>
        <taxon>Plectida</taxon>
        <taxon>Plectina</taxon>
        <taxon>Plectoidea</taxon>
        <taxon>Plectidae</taxon>
        <taxon>Plectus</taxon>
    </lineage>
</organism>
<protein>
    <submittedName>
        <fullName evidence="4">Thioredoxin domain-containing protein</fullName>
    </submittedName>
</protein>
<dbReference type="WBParaSite" id="PSAMB.scaffold645size44629.g7613.t1">
    <property type="protein sequence ID" value="PSAMB.scaffold645size44629.g7613.t1"/>
    <property type="gene ID" value="PSAMB.scaffold645size44629.g7613"/>
</dbReference>
<name>A0A914X5N9_9BILA</name>
<dbReference type="InterPro" id="IPR036249">
    <property type="entry name" value="Thioredoxin-like_sf"/>
</dbReference>
<keyword evidence="3" id="KW-1185">Reference proteome</keyword>
<dbReference type="SUPFAM" id="SSF52833">
    <property type="entry name" value="Thioredoxin-like"/>
    <property type="match status" value="1"/>
</dbReference>